<comment type="subcellular location">
    <subcellularLocation>
        <location evidence="1">Endomembrane system</location>
        <topology evidence="1">Multi-pass membrane protein</topology>
    </subcellularLocation>
</comment>
<evidence type="ECO:0000313" key="7">
    <source>
        <dbReference type="Proteomes" id="UP000194236"/>
    </source>
</evidence>
<dbReference type="InterPro" id="IPR027417">
    <property type="entry name" value="P-loop_NTPase"/>
</dbReference>
<dbReference type="Proteomes" id="UP000194236">
    <property type="component" value="Unassembled WGS sequence"/>
</dbReference>
<dbReference type="InterPro" id="IPR003439">
    <property type="entry name" value="ABC_transporter-like_ATP-bd"/>
</dbReference>
<sequence length="164" mass="18529">MGTIRFNLDPFDQYSDEQLWNCLELSHLKSFVSSLELGLNHLVSEAGDNLSVGQRQLFCLTRALLRRTNVLILDEATAAVDFETDSLIQTTIRKEFSHCTILTIAHRLHTIMDSNRVLVLDAGHVAEFDTPKTLLSNRSSIFSSLAKDAGITHYSFDKNIIKKY</sequence>
<keyword evidence="7" id="KW-1185">Reference proteome</keyword>
<feature type="domain" description="ABC transporter" evidence="5">
    <location>
        <begin position="34"/>
        <end position="78"/>
    </location>
</feature>
<evidence type="ECO:0000256" key="3">
    <source>
        <dbReference type="ARBA" id="ARBA00022741"/>
    </source>
</evidence>
<dbReference type="GO" id="GO:0016020">
    <property type="term" value="C:membrane"/>
    <property type="evidence" value="ECO:0007669"/>
    <property type="project" value="TreeGrafter"/>
</dbReference>
<proteinExistence type="predicted"/>
<dbReference type="FunFam" id="3.40.50.300:FF:003492">
    <property type="entry name" value="AGAP012735-PA"/>
    <property type="match status" value="1"/>
</dbReference>
<dbReference type="EMBL" id="MUJZ01056400">
    <property type="protein sequence ID" value="OTF72388.1"/>
    <property type="molecule type" value="Genomic_DNA"/>
</dbReference>
<dbReference type="OrthoDB" id="6503007at2759"/>
<name>A0A1Y3AX56_EURMA</name>
<comment type="caution">
    <text evidence="6">The sequence shown here is derived from an EMBL/GenBank/DDBJ whole genome shotgun (WGS) entry which is preliminary data.</text>
</comment>
<keyword evidence="3" id="KW-0547">Nucleotide-binding</keyword>
<accession>A0A1Y3AX56</accession>
<dbReference type="GO" id="GO:0016887">
    <property type="term" value="F:ATP hydrolysis activity"/>
    <property type="evidence" value="ECO:0007669"/>
    <property type="project" value="InterPro"/>
</dbReference>
<dbReference type="Pfam" id="PF00005">
    <property type="entry name" value="ABC_tran"/>
    <property type="match status" value="1"/>
</dbReference>
<dbReference type="PANTHER" id="PTHR24223:SF443">
    <property type="entry name" value="MULTIDRUG-RESISTANCE LIKE PROTEIN 1, ISOFORM I"/>
    <property type="match status" value="1"/>
</dbReference>
<reference evidence="6 7" key="1">
    <citation type="submission" date="2017-03" db="EMBL/GenBank/DDBJ databases">
        <title>Genome Survey of Euroglyphus maynei.</title>
        <authorList>
            <person name="Arlian L.G."/>
            <person name="Morgan M.S."/>
            <person name="Rider S.D."/>
        </authorList>
    </citation>
    <scope>NUCLEOTIDE SEQUENCE [LARGE SCALE GENOMIC DNA]</scope>
    <source>
        <strain evidence="6">Arlian Lab</strain>
        <tissue evidence="6">Whole body</tissue>
    </source>
</reference>
<dbReference type="GO" id="GO:0012505">
    <property type="term" value="C:endomembrane system"/>
    <property type="evidence" value="ECO:0007669"/>
    <property type="project" value="UniProtKB-SubCell"/>
</dbReference>
<evidence type="ECO:0000256" key="1">
    <source>
        <dbReference type="ARBA" id="ARBA00004127"/>
    </source>
</evidence>
<evidence type="ECO:0000259" key="5">
    <source>
        <dbReference type="Pfam" id="PF00005"/>
    </source>
</evidence>
<dbReference type="SUPFAM" id="SSF52540">
    <property type="entry name" value="P-loop containing nucleoside triphosphate hydrolases"/>
    <property type="match status" value="1"/>
</dbReference>
<evidence type="ECO:0000256" key="2">
    <source>
        <dbReference type="ARBA" id="ARBA00022737"/>
    </source>
</evidence>
<keyword evidence="4" id="KW-0067">ATP-binding</keyword>
<dbReference type="PANTHER" id="PTHR24223">
    <property type="entry name" value="ATP-BINDING CASSETTE SUB-FAMILY C"/>
    <property type="match status" value="1"/>
</dbReference>
<dbReference type="InterPro" id="IPR050173">
    <property type="entry name" value="ABC_transporter_C-like"/>
</dbReference>
<organism evidence="6 7">
    <name type="scientific">Euroglyphus maynei</name>
    <name type="common">Mayne's house dust mite</name>
    <dbReference type="NCBI Taxonomy" id="6958"/>
    <lineage>
        <taxon>Eukaryota</taxon>
        <taxon>Metazoa</taxon>
        <taxon>Ecdysozoa</taxon>
        <taxon>Arthropoda</taxon>
        <taxon>Chelicerata</taxon>
        <taxon>Arachnida</taxon>
        <taxon>Acari</taxon>
        <taxon>Acariformes</taxon>
        <taxon>Sarcoptiformes</taxon>
        <taxon>Astigmata</taxon>
        <taxon>Psoroptidia</taxon>
        <taxon>Analgoidea</taxon>
        <taxon>Pyroglyphidae</taxon>
        <taxon>Pyroglyphinae</taxon>
        <taxon>Euroglyphus</taxon>
    </lineage>
</organism>
<evidence type="ECO:0000256" key="4">
    <source>
        <dbReference type="ARBA" id="ARBA00022840"/>
    </source>
</evidence>
<evidence type="ECO:0000313" key="6">
    <source>
        <dbReference type="EMBL" id="OTF72388.1"/>
    </source>
</evidence>
<dbReference type="GO" id="GO:0042626">
    <property type="term" value="F:ATPase-coupled transmembrane transporter activity"/>
    <property type="evidence" value="ECO:0007669"/>
    <property type="project" value="TreeGrafter"/>
</dbReference>
<dbReference type="GO" id="GO:0005524">
    <property type="term" value="F:ATP binding"/>
    <property type="evidence" value="ECO:0007669"/>
    <property type="project" value="UniProtKB-KW"/>
</dbReference>
<gene>
    <name evidence="6" type="ORF">BLA29_005674</name>
</gene>
<dbReference type="Gene3D" id="3.40.50.300">
    <property type="entry name" value="P-loop containing nucleotide triphosphate hydrolases"/>
    <property type="match status" value="1"/>
</dbReference>
<keyword evidence="2" id="KW-0677">Repeat</keyword>
<protein>
    <recommendedName>
        <fullName evidence="5">ABC transporter domain-containing protein</fullName>
    </recommendedName>
</protein>
<dbReference type="AlphaFoldDB" id="A0A1Y3AX56"/>